<evidence type="ECO:0000256" key="1">
    <source>
        <dbReference type="SAM" id="SignalP"/>
    </source>
</evidence>
<organism evidence="2 3">
    <name type="scientific">Luteolibacter ambystomatis</name>
    <dbReference type="NCBI Taxonomy" id="2824561"/>
    <lineage>
        <taxon>Bacteria</taxon>
        <taxon>Pseudomonadati</taxon>
        <taxon>Verrucomicrobiota</taxon>
        <taxon>Verrucomicrobiia</taxon>
        <taxon>Verrucomicrobiales</taxon>
        <taxon>Verrucomicrobiaceae</taxon>
        <taxon>Luteolibacter</taxon>
    </lineage>
</organism>
<evidence type="ECO:0000313" key="2">
    <source>
        <dbReference type="EMBL" id="QUE50852.1"/>
    </source>
</evidence>
<dbReference type="Proteomes" id="UP000676169">
    <property type="component" value="Chromosome"/>
</dbReference>
<gene>
    <name evidence="2" type="ORF">KBB96_18575</name>
</gene>
<keyword evidence="1" id="KW-0732">Signal</keyword>
<dbReference type="AlphaFoldDB" id="A0A975IZ25"/>
<reference evidence="2" key="1">
    <citation type="submission" date="2021-04" db="EMBL/GenBank/DDBJ databases">
        <title>Luteolibacter sp. 32A isolated from the skin of an Anderson's salamander (Ambystoma andersonii).</title>
        <authorList>
            <person name="Spergser J."/>
            <person name="Busse H.-J."/>
        </authorList>
    </citation>
    <scope>NUCLEOTIDE SEQUENCE</scope>
    <source>
        <strain evidence="2">32A</strain>
    </source>
</reference>
<dbReference type="KEGG" id="lamb:KBB96_18575"/>
<proteinExistence type="predicted"/>
<feature type="chain" id="PRO_5037653461" description="Lipoprotein" evidence="1">
    <location>
        <begin position="27"/>
        <end position="146"/>
    </location>
</feature>
<accession>A0A975IZ25</accession>
<sequence length="146" mass="16468">MKTFCAAAILALSILPGCAPVASAWAAGWTASEANDRIMLVRQEPPSFGLERLEGHARLFPDVALFVSKKGLPDFIAEMSNKDRHYLILYYLQNRHAYACRTNIANRHEVEFAGPYPITPKEYRTLEGFRRKSELVNASRTTDPRL</sequence>
<feature type="signal peptide" evidence="1">
    <location>
        <begin position="1"/>
        <end position="26"/>
    </location>
</feature>
<protein>
    <recommendedName>
        <fullName evidence="4">Lipoprotein</fullName>
    </recommendedName>
</protein>
<evidence type="ECO:0000313" key="3">
    <source>
        <dbReference type="Proteomes" id="UP000676169"/>
    </source>
</evidence>
<evidence type="ECO:0008006" key="4">
    <source>
        <dbReference type="Google" id="ProtNLM"/>
    </source>
</evidence>
<keyword evidence="3" id="KW-1185">Reference proteome</keyword>
<dbReference type="EMBL" id="CP073100">
    <property type="protein sequence ID" value="QUE50852.1"/>
    <property type="molecule type" value="Genomic_DNA"/>
</dbReference>
<name>A0A975IZ25_9BACT</name>
<dbReference type="RefSeq" id="WP_211630991.1">
    <property type="nucleotide sequence ID" value="NZ_CP073100.1"/>
</dbReference>